<dbReference type="InterPro" id="IPR036573">
    <property type="entry name" value="CBM_sf_5/12"/>
</dbReference>
<evidence type="ECO:0000256" key="4">
    <source>
        <dbReference type="ARBA" id="ARBA00022801"/>
    </source>
</evidence>
<evidence type="ECO:0000259" key="10">
    <source>
        <dbReference type="PROSITE" id="PS51910"/>
    </source>
</evidence>
<dbReference type="GO" id="GO:0005975">
    <property type="term" value="P:carbohydrate metabolic process"/>
    <property type="evidence" value="ECO:0007669"/>
    <property type="project" value="InterPro"/>
</dbReference>
<dbReference type="Gene3D" id="2.60.40.10">
    <property type="entry name" value="Immunoglobulins"/>
    <property type="match status" value="2"/>
</dbReference>
<dbReference type="EMBL" id="NIOF01000001">
    <property type="protein sequence ID" value="OWQ93899.1"/>
    <property type="molecule type" value="Genomic_DNA"/>
</dbReference>
<dbReference type="EC" id="3.2.1.14" evidence="3"/>
<evidence type="ECO:0000256" key="8">
    <source>
        <dbReference type="RuleBase" id="RU000489"/>
    </source>
</evidence>
<dbReference type="Pfam" id="PF00041">
    <property type="entry name" value="fn3"/>
    <property type="match status" value="2"/>
</dbReference>
<dbReference type="PROSITE" id="PS50853">
    <property type="entry name" value="FN3"/>
    <property type="match status" value="2"/>
</dbReference>
<keyword evidence="4 8" id="KW-0378">Hydrolase</keyword>
<dbReference type="InterPro" id="IPR001223">
    <property type="entry name" value="Glyco_hydro18_cat"/>
</dbReference>
<dbReference type="SMART" id="SM00495">
    <property type="entry name" value="ChtBD3"/>
    <property type="match status" value="1"/>
</dbReference>
<reference evidence="11 12" key="1">
    <citation type="journal article" date="2008" name="Int. J. Syst. Evol. Microbiol.">
        <title>Description of Roseateles aquatilis sp. nov. and Roseateles terrae sp. nov., in the class Betaproteobacteria, and emended description of the genus Roseateles.</title>
        <authorList>
            <person name="Gomila M."/>
            <person name="Bowien B."/>
            <person name="Falsen E."/>
            <person name="Moore E.R."/>
            <person name="Lalucat J."/>
        </authorList>
    </citation>
    <scope>NUCLEOTIDE SEQUENCE [LARGE SCALE GENOMIC DNA]</scope>
    <source>
        <strain evidence="11 12">CCUG 48205</strain>
    </source>
</reference>
<dbReference type="SMART" id="SM00636">
    <property type="entry name" value="Glyco_18"/>
    <property type="match status" value="1"/>
</dbReference>
<name>A0A246JP15_9BURK</name>
<dbReference type="GO" id="GO:0006032">
    <property type="term" value="P:chitin catabolic process"/>
    <property type="evidence" value="ECO:0007669"/>
    <property type="project" value="UniProtKB-KW"/>
</dbReference>
<dbReference type="PANTHER" id="PTHR11177:SF317">
    <property type="entry name" value="CHITINASE 12-RELATED"/>
    <property type="match status" value="1"/>
</dbReference>
<comment type="caution">
    <text evidence="11">The sequence shown here is derived from an EMBL/GenBank/DDBJ whole genome shotgun (WGS) entry which is preliminary data.</text>
</comment>
<dbReference type="PROSITE" id="PS51910">
    <property type="entry name" value="GH18_2"/>
    <property type="match status" value="1"/>
</dbReference>
<dbReference type="Gene3D" id="3.20.20.80">
    <property type="entry name" value="Glycosidases"/>
    <property type="match status" value="1"/>
</dbReference>
<proteinExistence type="inferred from homology"/>
<evidence type="ECO:0000256" key="1">
    <source>
        <dbReference type="ARBA" id="ARBA00000822"/>
    </source>
</evidence>
<dbReference type="InterPro" id="IPR029070">
    <property type="entry name" value="Chitinase_insertion_sf"/>
</dbReference>
<dbReference type="SUPFAM" id="SSF51445">
    <property type="entry name" value="(Trans)glycosidases"/>
    <property type="match status" value="1"/>
</dbReference>
<evidence type="ECO:0000313" key="12">
    <source>
        <dbReference type="Proteomes" id="UP000197468"/>
    </source>
</evidence>
<dbReference type="InterPro" id="IPR011583">
    <property type="entry name" value="Chitinase_II/V-like_cat"/>
</dbReference>
<keyword evidence="5" id="KW-0624">Polysaccharide degradation</keyword>
<protein>
    <recommendedName>
        <fullName evidence="3">chitinase</fullName>
        <ecNumber evidence="3">3.2.1.14</ecNumber>
    </recommendedName>
</protein>
<dbReference type="GO" id="GO:0005576">
    <property type="term" value="C:extracellular region"/>
    <property type="evidence" value="ECO:0007669"/>
    <property type="project" value="InterPro"/>
</dbReference>
<dbReference type="PANTHER" id="PTHR11177">
    <property type="entry name" value="CHITINASE"/>
    <property type="match status" value="1"/>
</dbReference>
<dbReference type="GO" id="GO:0008843">
    <property type="term" value="F:endochitinase activity"/>
    <property type="evidence" value="ECO:0007669"/>
    <property type="project" value="UniProtKB-EC"/>
</dbReference>
<dbReference type="InterPro" id="IPR050314">
    <property type="entry name" value="Glycosyl_Hydrlase_18"/>
</dbReference>
<dbReference type="Pfam" id="PF00704">
    <property type="entry name" value="Glyco_hydro_18"/>
    <property type="match status" value="1"/>
</dbReference>
<keyword evidence="7 8" id="KW-0326">Glycosidase</keyword>
<keyword evidence="5" id="KW-0146">Chitin degradation</keyword>
<keyword evidence="6" id="KW-0119">Carbohydrate metabolism</keyword>
<keyword evidence="12" id="KW-1185">Reference proteome</keyword>
<dbReference type="SMART" id="SM00060">
    <property type="entry name" value="FN3"/>
    <property type="match status" value="2"/>
</dbReference>
<dbReference type="InterPro" id="IPR013783">
    <property type="entry name" value="Ig-like_fold"/>
</dbReference>
<dbReference type="InterPro" id="IPR001579">
    <property type="entry name" value="Glyco_hydro_18_chit_AS"/>
</dbReference>
<dbReference type="InterPro" id="IPR017853">
    <property type="entry name" value="GH"/>
</dbReference>
<feature type="domain" description="Fibronectin type-III" evidence="9">
    <location>
        <begin position="75"/>
        <end position="161"/>
    </location>
</feature>
<feature type="domain" description="Fibronectin type-III" evidence="9">
    <location>
        <begin position="169"/>
        <end position="254"/>
    </location>
</feature>
<evidence type="ECO:0000256" key="5">
    <source>
        <dbReference type="ARBA" id="ARBA00023024"/>
    </source>
</evidence>
<evidence type="ECO:0000256" key="7">
    <source>
        <dbReference type="ARBA" id="ARBA00023295"/>
    </source>
</evidence>
<dbReference type="GO" id="GO:0030246">
    <property type="term" value="F:carbohydrate binding"/>
    <property type="evidence" value="ECO:0007669"/>
    <property type="project" value="InterPro"/>
</dbReference>
<evidence type="ECO:0000259" key="9">
    <source>
        <dbReference type="PROSITE" id="PS50853"/>
    </source>
</evidence>
<dbReference type="GO" id="GO:0008061">
    <property type="term" value="F:chitin binding"/>
    <property type="evidence" value="ECO:0007669"/>
    <property type="project" value="InterPro"/>
</dbReference>
<dbReference type="SUPFAM" id="SSF49265">
    <property type="entry name" value="Fibronectin type III"/>
    <property type="match status" value="1"/>
</dbReference>
<dbReference type="Proteomes" id="UP000197468">
    <property type="component" value="Unassembled WGS sequence"/>
</dbReference>
<dbReference type="CDD" id="cd12215">
    <property type="entry name" value="ChiC_BD"/>
    <property type="match status" value="1"/>
</dbReference>
<comment type="similarity">
    <text evidence="2">Belongs to the glycosyl hydrolase 18 family. Chitinase class II subfamily.</text>
</comment>
<gene>
    <name evidence="11" type="ORF">CDN99_01315</name>
</gene>
<dbReference type="PROSITE" id="PS01095">
    <property type="entry name" value="GH18_1"/>
    <property type="match status" value="1"/>
</dbReference>
<comment type="catalytic activity">
    <reaction evidence="1">
        <text>Random endo-hydrolysis of N-acetyl-beta-D-glucosaminide (1-&gt;4)-beta-linkages in chitin and chitodextrins.</text>
        <dbReference type="EC" id="3.2.1.14"/>
    </reaction>
</comment>
<dbReference type="AlphaFoldDB" id="A0A246JP15"/>
<dbReference type="InterPro" id="IPR003961">
    <property type="entry name" value="FN3_dom"/>
</dbReference>
<dbReference type="CDD" id="cd00063">
    <property type="entry name" value="FN3"/>
    <property type="match status" value="2"/>
</dbReference>
<accession>A0A246JP15</accession>
<feature type="domain" description="GH18" evidence="10">
    <location>
        <begin position="259"/>
        <end position="661"/>
    </location>
</feature>
<evidence type="ECO:0000256" key="6">
    <source>
        <dbReference type="ARBA" id="ARBA00023277"/>
    </source>
</evidence>
<dbReference type="SUPFAM" id="SSF54556">
    <property type="entry name" value="Chitinase insertion domain"/>
    <property type="match status" value="1"/>
</dbReference>
<dbReference type="OrthoDB" id="9775889at2"/>
<dbReference type="CDD" id="cd06548">
    <property type="entry name" value="GH18_chitinase"/>
    <property type="match status" value="1"/>
</dbReference>
<dbReference type="Gene3D" id="2.10.10.20">
    <property type="entry name" value="Carbohydrate-binding module superfamily 5/12"/>
    <property type="match status" value="1"/>
</dbReference>
<organism evidence="11 12">
    <name type="scientific">Roseateles aquatilis</name>
    <dbReference type="NCBI Taxonomy" id="431061"/>
    <lineage>
        <taxon>Bacteria</taxon>
        <taxon>Pseudomonadati</taxon>
        <taxon>Pseudomonadota</taxon>
        <taxon>Betaproteobacteria</taxon>
        <taxon>Burkholderiales</taxon>
        <taxon>Sphaerotilaceae</taxon>
        <taxon>Roseateles</taxon>
    </lineage>
</organism>
<dbReference type="Gene3D" id="3.10.50.10">
    <property type="match status" value="1"/>
</dbReference>
<evidence type="ECO:0000256" key="3">
    <source>
        <dbReference type="ARBA" id="ARBA00012729"/>
    </source>
</evidence>
<evidence type="ECO:0000256" key="2">
    <source>
        <dbReference type="ARBA" id="ARBA00009121"/>
    </source>
</evidence>
<dbReference type="InterPro" id="IPR003610">
    <property type="entry name" value="CBM5/12"/>
</dbReference>
<sequence length="661" mass="69402">MAAGSAHAYDCSNVPEWSASAVYTANALAKQNNTAFQAKWWTQNNSPATNSGQWDVWKSLGACDGGGTDVTPPSVPSGLSSSNITTSSITVSWSASTDTGSGVNNYEVLRGGSLIASPTATTYTDTGLTAATSYSYQVRAKDKAGNVSALSAALLTSTASGACAAAPATPGGLTSPSKTATSINLAWNAVAAGPNCTVQYRVNQGTAQVAQGPATNASVANLSADTNYTFTVSAFNQAGSSQPSAPITVRTNTQTGGSKMLLGYFAQWGIYGRNYQVKNIDTSGSAAQLTHINYAFGNVRNNRCEVGLTVASDPNTGAGGDAFADYSKAFPAAQSVDNVADTWDQPLRGNWNQLKKLKAKYPNLKVLISLGGWTWSRGFSSAARPENRVAFVQSCVDAYIKGNLPVTDNAGGPGAAAGVFDGIDIDWEYPNACGLACGQPEDRANFTALLAEFRKQLDAVRPGLLLSIASAAGVDKVRQFDPDQIHPYLNFINVMTYDFHGGWDTITGFHSALYGSTADPSTGDVRSYNTNAAMQAFLDKGVPAAKLNVGIGFYGRGWTNVPNVNNGLYQSGTPAPGTYEAGNEDYKVLKALTGYTSYTDSQSRAQWIFNGSTFWSFDTPATIAEKMTYVKSKGFGGAFFWEFSGDDAQGSLAKAMGNGLK</sequence>
<dbReference type="SUPFAM" id="SSF51055">
    <property type="entry name" value="Carbohydrate binding domain"/>
    <property type="match status" value="1"/>
</dbReference>
<evidence type="ECO:0000313" key="11">
    <source>
        <dbReference type="EMBL" id="OWQ93899.1"/>
    </source>
</evidence>
<dbReference type="InterPro" id="IPR036116">
    <property type="entry name" value="FN3_sf"/>
</dbReference>